<dbReference type="PANTHER" id="PTHR45527:SF1">
    <property type="entry name" value="FATTY ACID SYNTHASE"/>
    <property type="match status" value="1"/>
</dbReference>
<evidence type="ECO:0000256" key="3">
    <source>
        <dbReference type="ARBA" id="ARBA00022553"/>
    </source>
</evidence>
<dbReference type="Gene3D" id="1.10.1200.10">
    <property type="entry name" value="ACP-like"/>
    <property type="match status" value="1"/>
</dbReference>
<dbReference type="Gene3D" id="3.30.300.30">
    <property type="match status" value="1"/>
</dbReference>
<dbReference type="GO" id="GO:0044550">
    <property type="term" value="P:secondary metabolite biosynthetic process"/>
    <property type="evidence" value="ECO:0007669"/>
    <property type="project" value="TreeGrafter"/>
</dbReference>
<name>A0A2W2HZW0_9ACTN</name>
<dbReference type="SUPFAM" id="SSF47336">
    <property type="entry name" value="ACP-like"/>
    <property type="match status" value="1"/>
</dbReference>
<evidence type="ECO:0000256" key="4">
    <source>
        <dbReference type="SAM" id="MobiDB-lite"/>
    </source>
</evidence>
<feature type="region of interest" description="Disordered" evidence="4">
    <location>
        <begin position="1"/>
        <end position="75"/>
    </location>
</feature>
<dbReference type="FunFam" id="1.10.1200.10:FF:000005">
    <property type="entry name" value="Nonribosomal peptide synthetase 1"/>
    <property type="match status" value="1"/>
</dbReference>
<evidence type="ECO:0000256" key="2">
    <source>
        <dbReference type="ARBA" id="ARBA00022450"/>
    </source>
</evidence>
<dbReference type="PANTHER" id="PTHR45527">
    <property type="entry name" value="NONRIBOSOMAL PEPTIDE SYNTHETASE"/>
    <property type="match status" value="1"/>
</dbReference>
<sequence length="272" mass="29446">MVTRCSPPSSSRRFASSVASSSRAHLRGGPDDSRPRQRGTRGRRRGRGACAPSTARGRPGSGFRRDALPADRRAAGVLDRPHRRLEAALLQHPDIRAAVVVAQGEPRGAKRLVAFVVPQDRQKAPDDVREFLTAKLPAYMVPSVHLELGELPLTGNGKVDRQALVVPEDVVGDAPAFVASRTPVEKAIAEMWSGMLGVERVGVHDNFFALGGDSLMAMRAVLQMRKALSLEIPIRVLFDNPTLADVALVLEDRLLAELEGMSDEEAQTLLSD</sequence>
<feature type="compositionally biased region" description="Basic residues" evidence="4">
    <location>
        <begin position="36"/>
        <end position="47"/>
    </location>
</feature>
<protein>
    <recommendedName>
        <fullName evidence="5">Carrier domain-containing protein</fullName>
    </recommendedName>
</protein>
<evidence type="ECO:0000313" key="7">
    <source>
        <dbReference type="Proteomes" id="UP000248544"/>
    </source>
</evidence>
<gene>
    <name evidence="6" type="ORF">C1I98_17670</name>
</gene>
<dbReference type="GO" id="GO:0043041">
    <property type="term" value="P:amino acid activation for nonribosomal peptide biosynthetic process"/>
    <property type="evidence" value="ECO:0007669"/>
    <property type="project" value="TreeGrafter"/>
</dbReference>
<dbReference type="GO" id="GO:0031177">
    <property type="term" value="F:phosphopantetheine binding"/>
    <property type="evidence" value="ECO:0007669"/>
    <property type="project" value="InterPro"/>
</dbReference>
<dbReference type="PROSITE" id="PS50075">
    <property type="entry name" value="CARRIER"/>
    <property type="match status" value="1"/>
</dbReference>
<dbReference type="InterPro" id="IPR009081">
    <property type="entry name" value="PP-bd_ACP"/>
</dbReference>
<reference evidence="6 7" key="1">
    <citation type="submission" date="2018-01" db="EMBL/GenBank/DDBJ databases">
        <title>Draft genome sequence of Sphaerisporangium sp. 7K107.</title>
        <authorList>
            <person name="Sahin N."/>
            <person name="Saygin H."/>
            <person name="Ay H."/>
        </authorList>
    </citation>
    <scope>NUCLEOTIDE SEQUENCE [LARGE SCALE GENOMIC DNA]</scope>
    <source>
        <strain evidence="6 7">7K107</strain>
    </source>
</reference>
<dbReference type="GO" id="GO:0005737">
    <property type="term" value="C:cytoplasm"/>
    <property type="evidence" value="ECO:0007669"/>
    <property type="project" value="TreeGrafter"/>
</dbReference>
<dbReference type="SUPFAM" id="SSF56801">
    <property type="entry name" value="Acetyl-CoA synthetase-like"/>
    <property type="match status" value="1"/>
</dbReference>
<dbReference type="Pfam" id="PF13193">
    <property type="entry name" value="AMP-binding_C"/>
    <property type="match status" value="1"/>
</dbReference>
<proteinExistence type="predicted"/>
<dbReference type="EMBL" id="POUA01000129">
    <property type="protein sequence ID" value="PZG44114.1"/>
    <property type="molecule type" value="Genomic_DNA"/>
</dbReference>
<dbReference type="InterPro" id="IPR025110">
    <property type="entry name" value="AMP-bd_C"/>
</dbReference>
<dbReference type="InterPro" id="IPR020806">
    <property type="entry name" value="PKS_PP-bd"/>
</dbReference>
<dbReference type="InterPro" id="IPR036736">
    <property type="entry name" value="ACP-like_sf"/>
</dbReference>
<evidence type="ECO:0000259" key="5">
    <source>
        <dbReference type="PROSITE" id="PS50075"/>
    </source>
</evidence>
<comment type="caution">
    <text evidence="6">The sequence shown here is derived from an EMBL/GenBank/DDBJ whole genome shotgun (WGS) entry which is preliminary data.</text>
</comment>
<feature type="domain" description="Carrier" evidence="5">
    <location>
        <begin position="179"/>
        <end position="254"/>
    </location>
</feature>
<dbReference type="Proteomes" id="UP000248544">
    <property type="component" value="Unassembled WGS sequence"/>
</dbReference>
<dbReference type="AlphaFoldDB" id="A0A2W2HZW0"/>
<keyword evidence="7" id="KW-1185">Reference proteome</keyword>
<evidence type="ECO:0000313" key="6">
    <source>
        <dbReference type="EMBL" id="PZG44114.1"/>
    </source>
</evidence>
<feature type="compositionally biased region" description="Basic and acidic residues" evidence="4">
    <location>
        <begin position="63"/>
        <end position="74"/>
    </location>
</feature>
<evidence type="ECO:0000256" key="1">
    <source>
        <dbReference type="ARBA" id="ARBA00001957"/>
    </source>
</evidence>
<dbReference type="Pfam" id="PF00550">
    <property type="entry name" value="PP-binding"/>
    <property type="match status" value="1"/>
</dbReference>
<feature type="compositionally biased region" description="Low complexity" evidence="4">
    <location>
        <begin position="1"/>
        <end position="23"/>
    </location>
</feature>
<dbReference type="InterPro" id="IPR045851">
    <property type="entry name" value="AMP-bd_C_sf"/>
</dbReference>
<keyword evidence="3" id="KW-0597">Phosphoprotein</keyword>
<dbReference type="SMART" id="SM00823">
    <property type="entry name" value="PKS_PP"/>
    <property type="match status" value="1"/>
</dbReference>
<comment type="cofactor">
    <cofactor evidence="1">
        <name>pantetheine 4'-phosphate</name>
        <dbReference type="ChEBI" id="CHEBI:47942"/>
    </cofactor>
</comment>
<accession>A0A2W2HZW0</accession>
<keyword evidence="2" id="KW-0596">Phosphopantetheine</keyword>
<organism evidence="6 7">
    <name type="scientific">Spongiactinospora gelatinilytica</name>
    <dbReference type="NCBI Taxonomy" id="2666298"/>
    <lineage>
        <taxon>Bacteria</taxon>
        <taxon>Bacillati</taxon>
        <taxon>Actinomycetota</taxon>
        <taxon>Actinomycetes</taxon>
        <taxon>Streptosporangiales</taxon>
        <taxon>Streptosporangiaceae</taxon>
        <taxon>Spongiactinospora</taxon>
    </lineage>
</organism>